<keyword evidence="1" id="KW-0812">Transmembrane</keyword>
<keyword evidence="1" id="KW-0472">Membrane</keyword>
<accession>A0A8H7Q2U2</accession>
<dbReference type="Proteomes" id="UP000654370">
    <property type="component" value="Unassembled WGS sequence"/>
</dbReference>
<gene>
    <name evidence="2" type="ORF">INT43_001010</name>
</gene>
<keyword evidence="1" id="KW-1133">Transmembrane helix</keyword>
<comment type="caution">
    <text evidence="2">The sequence shown here is derived from an EMBL/GenBank/DDBJ whole genome shotgun (WGS) entry which is preliminary data.</text>
</comment>
<feature type="transmembrane region" description="Helical" evidence="1">
    <location>
        <begin position="84"/>
        <end position="105"/>
    </location>
</feature>
<feature type="transmembrane region" description="Helical" evidence="1">
    <location>
        <begin position="56"/>
        <end position="77"/>
    </location>
</feature>
<reference evidence="2" key="1">
    <citation type="submission" date="2020-12" db="EMBL/GenBank/DDBJ databases">
        <title>Metabolic potential, ecology and presence of endohyphal bacteria is reflected in genomic diversity of Mucoromycotina.</title>
        <authorList>
            <person name="Muszewska A."/>
            <person name="Okrasinska A."/>
            <person name="Steczkiewicz K."/>
            <person name="Drgas O."/>
            <person name="Orlowska M."/>
            <person name="Perlinska-Lenart U."/>
            <person name="Aleksandrzak-Piekarczyk T."/>
            <person name="Szatraj K."/>
            <person name="Zielenkiewicz U."/>
            <person name="Pilsyk S."/>
            <person name="Malc E."/>
            <person name="Mieczkowski P."/>
            <person name="Kruszewska J.S."/>
            <person name="Biernat P."/>
            <person name="Pawlowska J."/>
        </authorList>
    </citation>
    <scope>NUCLEOTIDE SEQUENCE</scope>
    <source>
        <strain evidence="2">WA0000067209</strain>
    </source>
</reference>
<evidence type="ECO:0000256" key="1">
    <source>
        <dbReference type="SAM" id="Phobius"/>
    </source>
</evidence>
<protein>
    <submittedName>
        <fullName evidence="2">Uncharacterized protein</fullName>
    </submittedName>
</protein>
<keyword evidence="3" id="KW-1185">Reference proteome</keyword>
<organism evidence="2 3">
    <name type="scientific">Mortierella isabellina</name>
    <name type="common">Filamentous fungus</name>
    <name type="synonym">Umbelopsis isabellina</name>
    <dbReference type="NCBI Taxonomy" id="91625"/>
    <lineage>
        <taxon>Eukaryota</taxon>
        <taxon>Fungi</taxon>
        <taxon>Fungi incertae sedis</taxon>
        <taxon>Mucoromycota</taxon>
        <taxon>Mucoromycotina</taxon>
        <taxon>Umbelopsidomycetes</taxon>
        <taxon>Umbelopsidales</taxon>
        <taxon>Umbelopsidaceae</taxon>
        <taxon>Umbelopsis</taxon>
    </lineage>
</organism>
<dbReference type="EMBL" id="JAEPQZ010000002">
    <property type="protein sequence ID" value="KAG2185097.1"/>
    <property type="molecule type" value="Genomic_DNA"/>
</dbReference>
<dbReference type="AlphaFoldDB" id="A0A8H7Q2U2"/>
<proteinExistence type="predicted"/>
<name>A0A8H7Q2U2_MORIS</name>
<sequence length="198" mass="21789">MLIPVPHAIAEVIAPVPVPNPMVAVSESVAPLPQACLANNNDSDRGFGDNIATIDIIFMIMVIMSVVIFTFAVVVIYIMKLMIVIVMIMFMSVNVIISTALSEWLKENADTASTKQLIRLNEYDSRNAATAYKARNRFNMEDKDCKKILVGVSGDDSVVPLELLLKQKPLNEPYNQQHAFRNNAVAGNLPAVTFLVPD</sequence>
<evidence type="ECO:0000313" key="3">
    <source>
        <dbReference type="Proteomes" id="UP000654370"/>
    </source>
</evidence>
<evidence type="ECO:0000313" key="2">
    <source>
        <dbReference type="EMBL" id="KAG2185097.1"/>
    </source>
</evidence>